<dbReference type="GO" id="GO:0003959">
    <property type="term" value="F:NADPH dehydrogenase activity"/>
    <property type="evidence" value="ECO:0007669"/>
    <property type="project" value="InterPro"/>
</dbReference>
<keyword evidence="3" id="KW-0288">FMN</keyword>
<dbReference type="CDD" id="cd02932">
    <property type="entry name" value="OYE_YqiM_FMN"/>
    <property type="match status" value="1"/>
</dbReference>
<reference evidence="7 8" key="1">
    <citation type="submission" date="2019-07" db="EMBL/GenBank/DDBJ databases">
        <title>Whole genome shotgun sequence of Actinotalea fermentans NBRC 105374.</title>
        <authorList>
            <person name="Hosoyama A."/>
            <person name="Uohara A."/>
            <person name="Ohji S."/>
            <person name="Ichikawa N."/>
        </authorList>
    </citation>
    <scope>NUCLEOTIDE SEQUENCE [LARGE SCALE GENOMIC DNA]</scope>
    <source>
        <strain evidence="7 8">NBRC 105374</strain>
    </source>
</reference>
<dbReference type="EMBL" id="BJYK01000005">
    <property type="protein sequence ID" value="GEN80114.1"/>
    <property type="molecule type" value="Genomic_DNA"/>
</dbReference>
<evidence type="ECO:0000313" key="8">
    <source>
        <dbReference type="Proteomes" id="UP000321484"/>
    </source>
</evidence>
<dbReference type="Gene3D" id="3.20.20.70">
    <property type="entry name" value="Aldolase class I"/>
    <property type="match status" value="1"/>
</dbReference>
<keyword evidence="8" id="KW-1185">Reference proteome</keyword>
<dbReference type="InterPro" id="IPR001155">
    <property type="entry name" value="OxRdtase_FMN_N"/>
</dbReference>
<protein>
    <submittedName>
        <fullName evidence="7">Oxidoreductase</fullName>
    </submittedName>
</protein>
<feature type="domain" description="NADH:flavin oxidoreductase/NADH oxidase N-terminal" evidence="6">
    <location>
        <begin position="35"/>
        <end position="369"/>
    </location>
</feature>
<dbReference type="GO" id="GO:0050661">
    <property type="term" value="F:NADP binding"/>
    <property type="evidence" value="ECO:0007669"/>
    <property type="project" value="InterPro"/>
</dbReference>
<evidence type="ECO:0000256" key="1">
    <source>
        <dbReference type="ARBA" id="ARBA00001917"/>
    </source>
</evidence>
<evidence type="ECO:0000256" key="5">
    <source>
        <dbReference type="ARBA" id="ARBA00023002"/>
    </source>
</evidence>
<organism evidence="7 8">
    <name type="scientific">Actinotalea fermentans</name>
    <dbReference type="NCBI Taxonomy" id="43671"/>
    <lineage>
        <taxon>Bacteria</taxon>
        <taxon>Bacillati</taxon>
        <taxon>Actinomycetota</taxon>
        <taxon>Actinomycetes</taxon>
        <taxon>Micrococcales</taxon>
        <taxon>Cellulomonadaceae</taxon>
        <taxon>Actinotalea</taxon>
    </lineage>
</organism>
<gene>
    <name evidence="7" type="ORF">AFE02nite_18480</name>
</gene>
<evidence type="ECO:0000256" key="3">
    <source>
        <dbReference type="ARBA" id="ARBA00022643"/>
    </source>
</evidence>
<keyword evidence="4" id="KW-0521">NADP</keyword>
<name>A0A511YY27_9CELL</name>
<evidence type="ECO:0000256" key="4">
    <source>
        <dbReference type="ARBA" id="ARBA00022857"/>
    </source>
</evidence>
<dbReference type="InterPro" id="IPR044152">
    <property type="entry name" value="YqjM-like"/>
</dbReference>
<keyword evidence="5" id="KW-0560">Oxidoreductase</keyword>
<evidence type="ECO:0000259" key="6">
    <source>
        <dbReference type="Pfam" id="PF00724"/>
    </source>
</evidence>
<evidence type="ECO:0000256" key="2">
    <source>
        <dbReference type="ARBA" id="ARBA00022630"/>
    </source>
</evidence>
<accession>A0A511YY27</accession>
<sequence length="391" mass="40255">MGRKAPLVPVIMAHSGSVTPSAAPAPMPTTTHPALFTPLTLRGVTARNRVWLAPMCQYSAEGGMPGEWQLVHLAARASGGFGLLVTEATAVVPEGRITPQDVGLWSDEQALAWRPVVDAVHARGALVAVQLAHAGRKASTYRPWSAAQGTVPPDDGGWATVAPSPLPFPGYAPPTELDAAGIAGVVDAFAAATRRALAAGFDAVEVHAAHGYLLHQFLSPLSNERTDGYGGDLAGRARLLLEVVRTVRAAWPEDRPLLVRLSATDWTDGGLTVDDVATVATWLAPLGVDLVDVSSGGNVLAPVAVGPGYQVPFARAVREASGLATSAVGLIGSGAEAEAVLTAGSADVVMIGRPALADAAWTLRAAHELGVPVGLDGGAPWPPQYVRGAWV</sequence>
<comment type="caution">
    <text evidence="7">The sequence shown here is derived from an EMBL/GenBank/DDBJ whole genome shotgun (WGS) entry which is preliminary data.</text>
</comment>
<evidence type="ECO:0000313" key="7">
    <source>
        <dbReference type="EMBL" id="GEN80114.1"/>
    </source>
</evidence>
<proteinExistence type="predicted"/>
<comment type="cofactor">
    <cofactor evidence="1">
        <name>FMN</name>
        <dbReference type="ChEBI" id="CHEBI:58210"/>
    </cofactor>
</comment>
<dbReference type="SUPFAM" id="SSF51395">
    <property type="entry name" value="FMN-linked oxidoreductases"/>
    <property type="match status" value="1"/>
</dbReference>
<dbReference type="Pfam" id="PF00724">
    <property type="entry name" value="Oxidored_FMN"/>
    <property type="match status" value="1"/>
</dbReference>
<dbReference type="PANTHER" id="PTHR43303">
    <property type="entry name" value="NADPH DEHYDROGENASE C23G7.10C-RELATED"/>
    <property type="match status" value="1"/>
</dbReference>
<dbReference type="AlphaFoldDB" id="A0A511YY27"/>
<dbReference type="InterPro" id="IPR013785">
    <property type="entry name" value="Aldolase_TIM"/>
</dbReference>
<keyword evidence="2" id="KW-0285">Flavoprotein</keyword>
<dbReference type="PANTHER" id="PTHR43303:SF4">
    <property type="entry name" value="NADPH DEHYDROGENASE C23G7.10C-RELATED"/>
    <property type="match status" value="1"/>
</dbReference>
<dbReference type="Proteomes" id="UP000321484">
    <property type="component" value="Unassembled WGS sequence"/>
</dbReference>
<dbReference type="GO" id="GO:0010181">
    <property type="term" value="F:FMN binding"/>
    <property type="evidence" value="ECO:0007669"/>
    <property type="project" value="InterPro"/>
</dbReference>